<organism evidence="2 3">
    <name type="scientific">Guyanagaster necrorhizus</name>
    <dbReference type="NCBI Taxonomy" id="856835"/>
    <lineage>
        <taxon>Eukaryota</taxon>
        <taxon>Fungi</taxon>
        <taxon>Dikarya</taxon>
        <taxon>Basidiomycota</taxon>
        <taxon>Agaricomycotina</taxon>
        <taxon>Agaricomycetes</taxon>
        <taxon>Agaricomycetidae</taxon>
        <taxon>Agaricales</taxon>
        <taxon>Marasmiineae</taxon>
        <taxon>Physalacriaceae</taxon>
        <taxon>Guyanagaster</taxon>
    </lineage>
</organism>
<reference evidence="2" key="1">
    <citation type="submission" date="2020-11" db="EMBL/GenBank/DDBJ databases">
        <title>Adaptations for nitrogen fixation in a non-lichenized fungal sporocarp promotes dispersal by wood-feeding termites.</title>
        <authorList>
            <consortium name="DOE Joint Genome Institute"/>
            <person name="Koch R.A."/>
            <person name="Yoon G."/>
            <person name="Arayal U."/>
            <person name="Lail K."/>
            <person name="Amirebrahimi M."/>
            <person name="Labutti K."/>
            <person name="Lipzen A."/>
            <person name="Riley R."/>
            <person name="Barry K."/>
            <person name="Henrissat B."/>
            <person name="Grigoriev I.V."/>
            <person name="Herr J.R."/>
            <person name="Aime M.C."/>
        </authorList>
    </citation>
    <scope>NUCLEOTIDE SEQUENCE</scope>
    <source>
        <strain evidence="2">MCA 3950</strain>
    </source>
</reference>
<dbReference type="Proteomes" id="UP000812287">
    <property type="component" value="Unassembled WGS sequence"/>
</dbReference>
<dbReference type="InterPro" id="IPR036047">
    <property type="entry name" value="F-box-like_dom_sf"/>
</dbReference>
<protein>
    <recommendedName>
        <fullName evidence="1">F-box domain-containing protein</fullName>
    </recommendedName>
</protein>
<name>A0A9P7VXT6_9AGAR</name>
<dbReference type="OrthoDB" id="2269034at2759"/>
<dbReference type="GeneID" id="66104607"/>
<dbReference type="AlphaFoldDB" id="A0A9P7VXT6"/>
<dbReference type="SUPFAM" id="SSF81383">
    <property type="entry name" value="F-box domain"/>
    <property type="match status" value="1"/>
</dbReference>
<dbReference type="InterPro" id="IPR001810">
    <property type="entry name" value="F-box_dom"/>
</dbReference>
<feature type="domain" description="F-box" evidence="1">
    <location>
        <begin position="96"/>
        <end position="146"/>
    </location>
</feature>
<evidence type="ECO:0000313" key="3">
    <source>
        <dbReference type="Proteomes" id="UP000812287"/>
    </source>
</evidence>
<dbReference type="EMBL" id="MU250531">
    <property type="protein sequence ID" value="KAG7447791.1"/>
    <property type="molecule type" value="Genomic_DNA"/>
</dbReference>
<gene>
    <name evidence="2" type="ORF">BT62DRAFT_793084</name>
</gene>
<dbReference type="RefSeq" id="XP_043041291.1">
    <property type="nucleotide sequence ID" value="XM_043182310.1"/>
</dbReference>
<sequence>MCHSLSSRCASCKESFTSYSQHLPITVLPQGRPLQTLNALLAQGQIPTSFAFDDTGSVWQPIPSLDEEPSVILSCRPYEFSPPIVIPSASVCYSTPDLPTEVWIKIFAEACTDLHRWLTVLRISLVCHHWRDIAHSLPLLWTSICVDVLHVKQSEMWTPWRSFETVWWFLHLSKHEPLDVKVDLLGCDGDLEFECTVEMLAEHSRR</sequence>
<keyword evidence="3" id="KW-1185">Reference proteome</keyword>
<evidence type="ECO:0000313" key="2">
    <source>
        <dbReference type="EMBL" id="KAG7447791.1"/>
    </source>
</evidence>
<comment type="caution">
    <text evidence="2">The sequence shown here is derived from an EMBL/GenBank/DDBJ whole genome shotgun (WGS) entry which is preliminary data.</text>
</comment>
<dbReference type="Gene3D" id="1.20.1280.50">
    <property type="match status" value="1"/>
</dbReference>
<proteinExistence type="predicted"/>
<evidence type="ECO:0000259" key="1">
    <source>
        <dbReference type="Pfam" id="PF12937"/>
    </source>
</evidence>
<dbReference type="Pfam" id="PF12937">
    <property type="entry name" value="F-box-like"/>
    <property type="match status" value="1"/>
</dbReference>
<accession>A0A9P7VXT6</accession>